<dbReference type="OrthoDB" id="71302at2759"/>
<dbReference type="GO" id="GO:0003677">
    <property type="term" value="F:DNA binding"/>
    <property type="evidence" value="ECO:0007669"/>
    <property type="project" value="UniProtKB-KW"/>
</dbReference>
<dbReference type="FunFam" id="4.10.280.10:FF:000059">
    <property type="entry name" value="transcription factor UNE10 isoform X1"/>
    <property type="match status" value="1"/>
</dbReference>
<dbReference type="Proteomes" id="UP000327013">
    <property type="component" value="Chromosome 8"/>
</dbReference>
<feature type="compositionally biased region" description="Basic and acidic residues" evidence="6">
    <location>
        <begin position="197"/>
        <end position="223"/>
    </location>
</feature>
<dbReference type="SUPFAM" id="SSF47459">
    <property type="entry name" value="HLH, helix-loop-helix DNA-binding domain"/>
    <property type="match status" value="1"/>
</dbReference>
<accession>A0A5N6RSN6</accession>
<name>A0A5N6RSN6_9ROSI</name>
<keyword evidence="2" id="KW-0805">Transcription regulation</keyword>
<dbReference type="InterPro" id="IPR036638">
    <property type="entry name" value="HLH_DNA-bd_sf"/>
</dbReference>
<comment type="subcellular location">
    <subcellularLocation>
        <location evidence="1">Nucleus</location>
    </subcellularLocation>
</comment>
<keyword evidence="3" id="KW-0238">DNA-binding</keyword>
<proteinExistence type="predicted"/>
<dbReference type="InterPro" id="IPR031066">
    <property type="entry name" value="bHLH_ALC-like_plant"/>
</dbReference>
<dbReference type="Pfam" id="PF00010">
    <property type="entry name" value="HLH"/>
    <property type="match status" value="1"/>
</dbReference>
<evidence type="ECO:0000259" key="7">
    <source>
        <dbReference type="PROSITE" id="PS50888"/>
    </source>
</evidence>
<feature type="compositionally biased region" description="Basic and acidic residues" evidence="6">
    <location>
        <begin position="15"/>
        <end position="37"/>
    </location>
</feature>
<dbReference type="InterPro" id="IPR047265">
    <property type="entry name" value="PIF1-like_bHLH"/>
</dbReference>
<feature type="compositionally biased region" description="Polar residues" evidence="6">
    <location>
        <begin position="101"/>
        <end position="120"/>
    </location>
</feature>
<evidence type="ECO:0000256" key="4">
    <source>
        <dbReference type="ARBA" id="ARBA00023163"/>
    </source>
</evidence>
<evidence type="ECO:0000313" key="8">
    <source>
        <dbReference type="EMBL" id="KAE8124401.1"/>
    </source>
</evidence>
<evidence type="ECO:0000256" key="1">
    <source>
        <dbReference type="ARBA" id="ARBA00004123"/>
    </source>
</evidence>
<evidence type="ECO:0000256" key="6">
    <source>
        <dbReference type="SAM" id="MobiDB-lite"/>
    </source>
</evidence>
<dbReference type="PROSITE" id="PS50888">
    <property type="entry name" value="BHLH"/>
    <property type="match status" value="1"/>
</dbReference>
<organism evidence="8 9">
    <name type="scientific">Carpinus fangiana</name>
    <dbReference type="NCBI Taxonomy" id="176857"/>
    <lineage>
        <taxon>Eukaryota</taxon>
        <taxon>Viridiplantae</taxon>
        <taxon>Streptophyta</taxon>
        <taxon>Embryophyta</taxon>
        <taxon>Tracheophyta</taxon>
        <taxon>Spermatophyta</taxon>
        <taxon>Magnoliopsida</taxon>
        <taxon>eudicotyledons</taxon>
        <taxon>Gunneridae</taxon>
        <taxon>Pentapetalae</taxon>
        <taxon>rosids</taxon>
        <taxon>fabids</taxon>
        <taxon>Fagales</taxon>
        <taxon>Betulaceae</taxon>
        <taxon>Carpinus</taxon>
    </lineage>
</organism>
<dbReference type="EMBL" id="CM017328">
    <property type="protein sequence ID" value="KAE8124401.1"/>
    <property type="molecule type" value="Genomic_DNA"/>
</dbReference>
<feature type="region of interest" description="Disordered" evidence="6">
    <location>
        <begin position="375"/>
        <end position="395"/>
    </location>
</feature>
<dbReference type="AlphaFoldDB" id="A0A5N6RSN6"/>
<keyword evidence="9" id="KW-1185">Reference proteome</keyword>
<dbReference type="GO" id="GO:0005634">
    <property type="term" value="C:nucleus"/>
    <property type="evidence" value="ECO:0007669"/>
    <property type="project" value="UniProtKB-SubCell"/>
</dbReference>
<feature type="region of interest" description="Disordered" evidence="6">
    <location>
        <begin position="157"/>
        <end position="256"/>
    </location>
</feature>
<dbReference type="InterPro" id="IPR011598">
    <property type="entry name" value="bHLH_dom"/>
</dbReference>
<gene>
    <name evidence="8" type="ORF">FH972_019292</name>
</gene>
<sequence>MMSELVVPSWNLRHQRQEQVEGEEGNRSSHVHNEQNHPRSAAPLVHMLNYDVAELTWENGQLAMHGIGGLLSNTPTKATWGGGRAAGDTLDIIFQHDHHQTPASRASSGGQWPDQSSGGQFQVAPASVVKKRTRTSDSDQCNGGRRSIYENIADGSACGSGGSASVSASGTFCRDTDTTMMTPTRASFESTRSFKTKITDEDSSCHRSGSRSENRDDQRHEQTNNETGRSRSTRRIRAASIHNQSERKRRDRINQKMKTLQKLVPNANKTDKASMLDEVIEYLKQLQAQVQMMSTARNMPQMMMPLGMQQHLQMTSLLARMGMGVGLGMGVGMLDIANMARSLPQTLPPLIHPASVAASAPTFVSPFVVPSGLIPTHAPTEPKPEPGNNASLPLPDPYSAFLAQSMNMDMYNKMGALYRQQVNQTTQAMSSSSQPHQPCSK</sequence>
<evidence type="ECO:0000256" key="3">
    <source>
        <dbReference type="ARBA" id="ARBA00023125"/>
    </source>
</evidence>
<dbReference type="GO" id="GO:0046983">
    <property type="term" value="F:protein dimerization activity"/>
    <property type="evidence" value="ECO:0007669"/>
    <property type="project" value="InterPro"/>
</dbReference>
<dbReference type="SMART" id="SM00353">
    <property type="entry name" value="HLH"/>
    <property type="match status" value="1"/>
</dbReference>
<feature type="region of interest" description="Disordered" evidence="6">
    <location>
        <begin position="1"/>
        <end position="38"/>
    </location>
</feature>
<keyword evidence="4" id="KW-0804">Transcription</keyword>
<feature type="compositionally biased region" description="Low complexity" evidence="6">
    <location>
        <begin position="157"/>
        <end position="170"/>
    </location>
</feature>
<feature type="compositionally biased region" description="Basic and acidic residues" evidence="6">
    <location>
        <begin position="244"/>
        <end position="254"/>
    </location>
</feature>
<evidence type="ECO:0000256" key="2">
    <source>
        <dbReference type="ARBA" id="ARBA00023015"/>
    </source>
</evidence>
<feature type="domain" description="BHLH" evidence="7">
    <location>
        <begin position="237"/>
        <end position="286"/>
    </location>
</feature>
<dbReference type="CDD" id="cd11445">
    <property type="entry name" value="bHLH_AtPIF_like"/>
    <property type="match status" value="1"/>
</dbReference>
<evidence type="ECO:0000313" key="9">
    <source>
        <dbReference type="Proteomes" id="UP000327013"/>
    </source>
</evidence>
<keyword evidence="5" id="KW-0539">Nucleus</keyword>
<dbReference type="PANTHER" id="PTHR45855:SF12">
    <property type="entry name" value="TRANSCRIPTION FACTOR PIF7-LIKE ISOFORM X1"/>
    <property type="match status" value="1"/>
</dbReference>
<dbReference type="Gene3D" id="4.10.280.10">
    <property type="entry name" value="Helix-loop-helix DNA-binding domain"/>
    <property type="match status" value="1"/>
</dbReference>
<protein>
    <recommendedName>
        <fullName evidence="7">BHLH domain-containing protein</fullName>
    </recommendedName>
</protein>
<evidence type="ECO:0000256" key="5">
    <source>
        <dbReference type="ARBA" id="ARBA00023242"/>
    </source>
</evidence>
<feature type="region of interest" description="Disordered" evidence="6">
    <location>
        <begin position="99"/>
        <end position="145"/>
    </location>
</feature>
<dbReference type="PANTHER" id="PTHR45855">
    <property type="entry name" value="TRANSCRIPTION FACTOR PIF1-RELATED"/>
    <property type="match status" value="1"/>
</dbReference>
<reference evidence="8 9" key="1">
    <citation type="submission" date="2019-06" db="EMBL/GenBank/DDBJ databases">
        <title>A chromosomal-level reference genome of Carpinus fangiana (Coryloideae, Betulaceae).</title>
        <authorList>
            <person name="Yang X."/>
            <person name="Wang Z."/>
            <person name="Zhang L."/>
            <person name="Hao G."/>
            <person name="Liu J."/>
            <person name="Yang Y."/>
        </authorList>
    </citation>
    <scope>NUCLEOTIDE SEQUENCE [LARGE SCALE GENOMIC DNA]</scope>
    <source>
        <strain evidence="8">Cfa_2016G</strain>
        <tissue evidence="8">Leaf</tissue>
    </source>
</reference>